<reference evidence="1 2" key="1">
    <citation type="journal article" date="2015" name="Genome Announc.">
        <title>Complete Genome Sequence of Methylobacterium aquaticum Strain 22A, Isolated from Racomitrium japonicum Moss.</title>
        <authorList>
            <person name="Tani A."/>
            <person name="Ogura Y."/>
            <person name="Hayashi T."/>
            <person name="Kimbara K."/>
        </authorList>
    </citation>
    <scope>NUCLEOTIDE SEQUENCE [LARGE SCALE GENOMIC DNA]</scope>
    <source>
        <strain evidence="1 2">MA-22A</strain>
        <plasmid evidence="2">Plasmid pMaq22A_1p DNA</plasmid>
    </source>
</reference>
<dbReference type="EMBL" id="AP014705">
    <property type="protein sequence ID" value="BAQ49720.1"/>
    <property type="molecule type" value="Genomic_DNA"/>
</dbReference>
<keyword evidence="1" id="KW-0614">Plasmid</keyword>
<dbReference type="OrthoDB" id="8007295at2"/>
<reference evidence="2" key="2">
    <citation type="submission" date="2015-01" db="EMBL/GenBank/DDBJ databases">
        <title>Complete genome sequence of Methylobacterium aquaticum strain 22A.</title>
        <authorList>
            <person name="Tani A."/>
            <person name="Ogura Y."/>
            <person name="Hayashi T."/>
        </authorList>
    </citation>
    <scope>NUCLEOTIDE SEQUENCE [LARGE SCALE GENOMIC DNA]</scope>
    <source>
        <strain evidence="2">MA-22A</strain>
        <plasmid evidence="2">Plasmid pMaq22A_1p DNA</plasmid>
    </source>
</reference>
<dbReference type="AlphaFoldDB" id="A0A0C6G1F4"/>
<dbReference type="Proteomes" id="UP000061432">
    <property type="component" value="Plasmid pMaq22A_1p"/>
</dbReference>
<evidence type="ECO:0000313" key="1">
    <source>
        <dbReference type="EMBL" id="BAQ49720.1"/>
    </source>
</evidence>
<dbReference type="KEGG" id="maqu:Maq22A_1p37735"/>
<accession>A0A0C6G1F4</accession>
<protein>
    <submittedName>
        <fullName evidence="1">Uncharacterized protein</fullName>
    </submittedName>
</protein>
<gene>
    <name evidence="1" type="ORF">Maq22A_1p37735</name>
</gene>
<geneLocation type="plasmid" evidence="2">
    <name>pMaq22A_1p DNA</name>
</geneLocation>
<organism evidence="1 2">
    <name type="scientific">Methylobacterium aquaticum</name>
    <dbReference type="NCBI Taxonomy" id="270351"/>
    <lineage>
        <taxon>Bacteria</taxon>
        <taxon>Pseudomonadati</taxon>
        <taxon>Pseudomonadota</taxon>
        <taxon>Alphaproteobacteria</taxon>
        <taxon>Hyphomicrobiales</taxon>
        <taxon>Methylobacteriaceae</taxon>
        <taxon>Methylobacterium</taxon>
    </lineage>
</organism>
<dbReference type="PATRIC" id="fig|270351.10.peg.6821"/>
<evidence type="ECO:0000313" key="2">
    <source>
        <dbReference type="Proteomes" id="UP000061432"/>
    </source>
</evidence>
<sequence>MSAPSERPEARAWSDRLAGLVWCTGIADQLPEIGAWLGQPAGTFPPSRPERFAPYAAPERGVALRLHYPFWDRATTCDPDQWLIADVTFDPLRAPLPFDLEAEGETVESATGKLDPDRDDFPATRTSTFYLDDDRAVTIVFLEGGRGIETLRVTRLYGAVRCPPRSGSAVPGR</sequence>
<name>A0A0C6G1F4_9HYPH</name>
<dbReference type="RefSeq" id="WP_060850725.1">
    <property type="nucleotide sequence ID" value="NZ_AP014705.1"/>
</dbReference>
<proteinExistence type="predicted"/>